<dbReference type="Proteomes" id="UP001151760">
    <property type="component" value="Unassembled WGS sequence"/>
</dbReference>
<reference evidence="3" key="1">
    <citation type="journal article" date="2022" name="Int. J. Mol. Sci.">
        <title>Draft Genome of Tanacetum Coccineum: Genomic Comparison of Closely Related Tanacetum-Family Plants.</title>
        <authorList>
            <person name="Yamashiro T."/>
            <person name="Shiraishi A."/>
            <person name="Nakayama K."/>
            <person name="Satake H."/>
        </authorList>
    </citation>
    <scope>NUCLEOTIDE SEQUENCE</scope>
</reference>
<feature type="region of interest" description="Disordered" evidence="2">
    <location>
        <begin position="703"/>
        <end position="751"/>
    </location>
</feature>
<evidence type="ECO:0000256" key="1">
    <source>
        <dbReference type="SAM" id="Coils"/>
    </source>
</evidence>
<feature type="compositionally biased region" description="Low complexity" evidence="2">
    <location>
        <begin position="399"/>
        <end position="409"/>
    </location>
</feature>
<evidence type="ECO:0000313" key="3">
    <source>
        <dbReference type="EMBL" id="GJT17662.1"/>
    </source>
</evidence>
<dbReference type="SUPFAM" id="SSF90250">
    <property type="entry name" value="Troponin coil-coiled subunits"/>
    <property type="match status" value="1"/>
</dbReference>
<organism evidence="3 4">
    <name type="scientific">Tanacetum coccineum</name>
    <dbReference type="NCBI Taxonomy" id="301880"/>
    <lineage>
        <taxon>Eukaryota</taxon>
        <taxon>Viridiplantae</taxon>
        <taxon>Streptophyta</taxon>
        <taxon>Embryophyta</taxon>
        <taxon>Tracheophyta</taxon>
        <taxon>Spermatophyta</taxon>
        <taxon>Magnoliopsida</taxon>
        <taxon>eudicotyledons</taxon>
        <taxon>Gunneridae</taxon>
        <taxon>Pentapetalae</taxon>
        <taxon>asterids</taxon>
        <taxon>campanulids</taxon>
        <taxon>Asterales</taxon>
        <taxon>Asteraceae</taxon>
        <taxon>Asteroideae</taxon>
        <taxon>Anthemideae</taxon>
        <taxon>Anthemidinae</taxon>
        <taxon>Tanacetum</taxon>
    </lineage>
</organism>
<feature type="compositionally biased region" description="Polar residues" evidence="2">
    <location>
        <begin position="155"/>
        <end position="174"/>
    </location>
</feature>
<feature type="coiled-coil region" evidence="1">
    <location>
        <begin position="228"/>
        <end position="269"/>
    </location>
</feature>
<accession>A0ABQ5BUU6</accession>
<name>A0ABQ5BUU6_9ASTR</name>
<dbReference type="EMBL" id="BQNB010013576">
    <property type="protein sequence ID" value="GJT17662.1"/>
    <property type="molecule type" value="Genomic_DNA"/>
</dbReference>
<dbReference type="InterPro" id="IPR038077">
    <property type="entry name" value="Troponin_sf"/>
</dbReference>
<feature type="compositionally biased region" description="Basic and acidic residues" evidence="2">
    <location>
        <begin position="703"/>
        <end position="712"/>
    </location>
</feature>
<feature type="compositionally biased region" description="Polar residues" evidence="2">
    <location>
        <begin position="737"/>
        <end position="751"/>
    </location>
</feature>
<sequence length="869" mass="97736">MVNLKFADTHNLVVFLSKPKESDGFKQIVDFLNAHPIKYALTVNPTIYTSCIEQFWSTVKAKTINGEVQLHALVDGKKIIVTESTVRRELQLEDAEGVDCLLNSTIFEQLPLMGAKTTAWNEFSSTMASAIIYEAVHKDLGDSLVRAATTASSLEAEQDSGNITKTRSKTTPNESSSLGTTSGGGLRHQETMGDTITQTKFENVSKLSNDPLLARGNTLRSGEDSLKLNELMELCTTLQQKVLDLEKTKTTQANDIASLKMRVKKLEKKISSRTHKLKRLYKVGLSARVESSRDEENLGENASKHGRRINAIDVDEDITLVNVPDDVDKEMFDVDTLTGDEVFVAEKEVAAKDVNLTPSVPVSAISTSTKVSVATITTAIIPTLRKGIVITELGEGESTRTTSSQQPSQNKGKGKMVKPEHVKKLSKKDQLKLDEDIALKLQAEIDEEEIIARAEEENIDEANIAWDDIQAKVDADYQLAKRLQAEEQGQFTIEQKDTLFKELVEQRRKHFAAKRAEEKRNKPSTKAQQKKTMITYLKNMKELEQVSTKKQKVDEDKGTAELQSLMEITPDEEEVTIDVVPLVVNSPSIVGWKIHKEGRKSYYQIMRADGKSQMYLVFSHMLKSFDREDLETLYKLVKTKYKSTRPVEDMDLILWGDLKTVFKPHVEDIERESAVVKPHHVIAPSSSRYSSNDMVHNHYLEEAKKQTHEIGRNSKTSVMPSARSQSTANGSKPKPRINNQKSRNWPASKSSCVTTKTVPIAEHSRNSRNFSDYKHFVCSTCQKCVFNANHDSCVTKFLNEVNSRAKVPSNKTTNRNKPVEQISVAKKPERQIPKGHRFSIKKTSVVHEKTMTPRSCLRWKPTGKIFNWS</sequence>
<feature type="coiled-coil region" evidence="1">
    <location>
        <begin position="438"/>
        <end position="465"/>
    </location>
</feature>
<feature type="region of interest" description="Disordered" evidence="2">
    <location>
        <begin position="395"/>
        <end position="421"/>
    </location>
</feature>
<comment type="caution">
    <text evidence="3">The sequence shown here is derived from an EMBL/GenBank/DDBJ whole genome shotgun (WGS) entry which is preliminary data.</text>
</comment>
<proteinExistence type="predicted"/>
<evidence type="ECO:0008006" key="5">
    <source>
        <dbReference type="Google" id="ProtNLM"/>
    </source>
</evidence>
<gene>
    <name evidence="3" type="ORF">Tco_0876368</name>
</gene>
<evidence type="ECO:0000313" key="4">
    <source>
        <dbReference type="Proteomes" id="UP001151760"/>
    </source>
</evidence>
<evidence type="ECO:0000256" key="2">
    <source>
        <dbReference type="SAM" id="MobiDB-lite"/>
    </source>
</evidence>
<feature type="compositionally biased region" description="Polar residues" evidence="2">
    <location>
        <begin position="713"/>
        <end position="730"/>
    </location>
</feature>
<reference evidence="3" key="2">
    <citation type="submission" date="2022-01" db="EMBL/GenBank/DDBJ databases">
        <authorList>
            <person name="Yamashiro T."/>
            <person name="Shiraishi A."/>
            <person name="Satake H."/>
            <person name="Nakayama K."/>
        </authorList>
    </citation>
    <scope>NUCLEOTIDE SEQUENCE</scope>
</reference>
<keyword evidence="4" id="KW-1185">Reference proteome</keyword>
<keyword evidence="1" id="KW-0175">Coiled coil</keyword>
<protein>
    <recommendedName>
        <fullName evidence="5">Xylulose kinase-1</fullName>
    </recommendedName>
</protein>
<feature type="region of interest" description="Disordered" evidence="2">
    <location>
        <begin position="155"/>
        <end position="190"/>
    </location>
</feature>